<evidence type="ECO:0000313" key="2">
    <source>
        <dbReference type="Proteomes" id="UP000071641"/>
    </source>
</evidence>
<name>A0A128ERZ4_9GAMM</name>
<evidence type="ECO:0000313" key="1">
    <source>
        <dbReference type="EMBL" id="CZF77333.1"/>
    </source>
</evidence>
<dbReference type="EMBL" id="FIZX01000001">
    <property type="protein sequence ID" value="CZF77333.1"/>
    <property type="molecule type" value="Genomic_DNA"/>
</dbReference>
<gene>
    <name evidence="1" type="ORF">GCE9029_00142</name>
</gene>
<dbReference type="STRING" id="1796497.GCE9029_00142"/>
<dbReference type="AlphaFoldDB" id="A0A128ERZ4"/>
<proteinExistence type="predicted"/>
<dbReference type="Proteomes" id="UP000071641">
    <property type="component" value="Unassembled WGS sequence"/>
</dbReference>
<keyword evidence="2" id="KW-1185">Reference proteome</keyword>
<reference evidence="2" key="1">
    <citation type="submission" date="2016-02" db="EMBL/GenBank/DDBJ databases">
        <authorList>
            <person name="Rodrigo-Torres Lidia"/>
            <person name="Arahal R.David."/>
        </authorList>
    </citation>
    <scope>NUCLEOTIDE SEQUENCE [LARGE SCALE GENOMIC DNA]</scope>
    <source>
        <strain evidence="2">CECT 9029</strain>
    </source>
</reference>
<accession>A0A128ERZ4</accession>
<protein>
    <submittedName>
        <fullName evidence="1">Uncharacterized protein</fullName>
    </submittedName>
</protein>
<organism evidence="1 2">
    <name type="scientific">Grimontia celer</name>
    <dbReference type="NCBI Taxonomy" id="1796497"/>
    <lineage>
        <taxon>Bacteria</taxon>
        <taxon>Pseudomonadati</taxon>
        <taxon>Pseudomonadota</taxon>
        <taxon>Gammaproteobacteria</taxon>
        <taxon>Vibrionales</taxon>
        <taxon>Vibrionaceae</taxon>
        <taxon>Grimontia</taxon>
    </lineage>
</organism>
<sequence length="31" mass="3266">MGIKFKVRAKSIASSAVNGKADSEFSHTQAV</sequence>